<feature type="domain" description="SLH" evidence="2">
    <location>
        <begin position="352"/>
        <end position="419"/>
    </location>
</feature>
<dbReference type="EMBL" id="DVGA01000023">
    <property type="protein sequence ID" value="HIQ77967.1"/>
    <property type="molecule type" value="Genomic_DNA"/>
</dbReference>
<evidence type="ECO:0000313" key="4">
    <source>
        <dbReference type="Proteomes" id="UP000824262"/>
    </source>
</evidence>
<dbReference type="PROSITE" id="PS51272">
    <property type="entry name" value="SLH"/>
    <property type="match status" value="3"/>
</dbReference>
<proteinExistence type="predicted"/>
<organism evidence="3 4">
    <name type="scientific">Candidatus Scatomorpha intestinavium</name>
    <dbReference type="NCBI Taxonomy" id="2840922"/>
    <lineage>
        <taxon>Bacteria</taxon>
        <taxon>Bacillati</taxon>
        <taxon>Bacillota</taxon>
        <taxon>Clostridia</taxon>
        <taxon>Eubacteriales</taxon>
        <taxon>Candidatus Scatomorpha</taxon>
    </lineage>
</organism>
<dbReference type="Proteomes" id="UP000824262">
    <property type="component" value="Unassembled WGS sequence"/>
</dbReference>
<gene>
    <name evidence="3" type="ORF">IAB77_01755</name>
</gene>
<protein>
    <submittedName>
        <fullName evidence="3">S-layer homology domain-containing protein</fullName>
    </submittedName>
</protein>
<name>A0A9D0ZC83_9FIRM</name>
<evidence type="ECO:0000313" key="3">
    <source>
        <dbReference type="EMBL" id="HIQ77967.1"/>
    </source>
</evidence>
<feature type="non-terminal residue" evidence="3">
    <location>
        <position position="1"/>
    </location>
</feature>
<accession>A0A9D0ZC83</accession>
<evidence type="ECO:0000256" key="1">
    <source>
        <dbReference type="ARBA" id="ARBA00022737"/>
    </source>
</evidence>
<dbReference type="PANTHER" id="PTHR43308">
    <property type="entry name" value="OUTER MEMBRANE PROTEIN ALPHA-RELATED"/>
    <property type="match status" value="1"/>
</dbReference>
<keyword evidence="1" id="KW-0677">Repeat</keyword>
<reference evidence="3" key="1">
    <citation type="submission" date="2020-10" db="EMBL/GenBank/DDBJ databases">
        <authorList>
            <person name="Gilroy R."/>
        </authorList>
    </citation>
    <scope>NUCLEOTIDE SEQUENCE</scope>
    <source>
        <strain evidence="3">ChiBcolR7-354</strain>
    </source>
</reference>
<dbReference type="Pfam" id="PF00395">
    <property type="entry name" value="SLH"/>
    <property type="match status" value="3"/>
</dbReference>
<sequence length="615" mass="67305">LPEPGYHVVLSDAVVDWLNDNGVDAGDGSESEAANLEDVLSFTYNYDGKAREWSLRYVGVYSYNASGSPSAYVYSIVTETAGAPSVSLKYFDDLNEDGVAGVDEVITSDDIMMSANQVNHTYKMTIEGGGLDQSQVKAVLKAGGKSLTTDIDIGIGELTVLSTTNEETTNSIAGSAAGVDSGVITAVGNDSITYYVNESGVAFDDEDLVSRVQLLIDEVTNETSGEFETAMAEAAFDAVSAALRNAEYEMCYMDLVDTENGNAKVTFSGGELSIYWPLPDGASASDSFYIVHFTELDREHAAVGTDVLDTTNKDVIAGEVMRIGGEYYVTFDVGSFSPFVLVYGDEGGGRPIIPVPDPDDGDDEEEEFVPKWLNIDDHYAYIIGYEDGTVRPQGNITRAEVATIFFRLLTDEVREEYWSTESGYSDVSSSDWYNNAISTLSNLGVITGYEDGTFRPNASISRAEFVTIATRFFDYTAEYEGTFSDVSYSSWYADFVQAAVDMGLVNGYENGTFRPNASITRAEAVAIVNRVLLRRPDAEHLLSWAVMNTFSDNADTAAWYYADIQEATNSHDYDWITYSGERIEDWTEKLEKRDWAALEREWSSAYDAPGGEVTG</sequence>
<dbReference type="InterPro" id="IPR051465">
    <property type="entry name" value="Cell_Envelope_Struct_Comp"/>
</dbReference>
<dbReference type="InterPro" id="IPR001119">
    <property type="entry name" value="SLH_dom"/>
</dbReference>
<feature type="domain" description="SLH" evidence="2">
    <location>
        <begin position="420"/>
        <end position="478"/>
    </location>
</feature>
<reference evidence="3" key="2">
    <citation type="journal article" date="2021" name="PeerJ">
        <title>Extensive microbial diversity within the chicken gut microbiome revealed by metagenomics and culture.</title>
        <authorList>
            <person name="Gilroy R."/>
            <person name="Ravi A."/>
            <person name="Getino M."/>
            <person name="Pursley I."/>
            <person name="Horton D.L."/>
            <person name="Alikhan N.F."/>
            <person name="Baker D."/>
            <person name="Gharbi K."/>
            <person name="Hall N."/>
            <person name="Watson M."/>
            <person name="Adriaenssens E.M."/>
            <person name="Foster-Nyarko E."/>
            <person name="Jarju S."/>
            <person name="Secka A."/>
            <person name="Antonio M."/>
            <person name="Oren A."/>
            <person name="Chaudhuri R.R."/>
            <person name="La Ragione R."/>
            <person name="Hildebrand F."/>
            <person name="Pallen M.J."/>
        </authorList>
    </citation>
    <scope>NUCLEOTIDE SEQUENCE</scope>
    <source>
        <strain evidence="3">ChiBcolR7-354</strain>
    </source>
</reference>
<feature type="domain" description="SLH" evidence="2">
    <location>
        <begin position="479"/>
        <end position="542"/>
    </location>
</feature>
<comment type="caution">
    <text evidence="3">The sequence shown here is derived from an EMBL/GenBank/DDBJ whole genome shotgun (WGS) entry which is preliminary data.</text>
</comment>
<dbReference type="PANTHER" id="PTHR43308:SF5">
    <property type="entry name" value="S-LAYER PROTEIN _ PEPTIDOGLYCAN ENDO-BETA-N-ACETYLGLUCOSAMINIDASE"/>
    <property type="match status" value="1"/>
</dbReference>
<evidence type="ECO:0000259" key="2">
    <source>
        <dbReference type="PROSITE" id="PS51272"/>
    </source>
</evidence>
<dbReference type="AlphaFoldDB" id="A0A9D0ZC83"/>